<dbReference type="SUPFAM" id="SSF55729">
    <property type="entry name" value="Acyl-CoA N-acyltransferases (Nat)"/>
    <property type="match status" value="1"/>
</dbReference>
<dbReference type="InterPro" id="IPR000182">
    <property type="entry name" value="GNAT_dom"/>
</dbReference>
<reference evidence="3 4" key="1">
    <citation type="submission" date="2020-05" db="EMBL/GenBank/DDBJ databases">
        <title>Complete genome sequence of Gemmatimonas greenlandica TET16.</title>
        <authorList>
            <person name="Zeng Y."/>
        </authorList>
    </citation>
    <scope>NUCLEOTIDE SEQUENCE [LARGE SCALE GENOMIC DNA]</scope>
    <source>
        <strain evidence="3 4">TET16</strain>
    </source>
</reference>
<sequence length="216" mass="23984">MGAFEPRAVTLGGRVVRLEPLSAAHADGLLAAGHHEALWRVTVQPPLVSADAVSRYLAQAAEQAARGNEVPFAIVSCETNAVIGSTRWMDIARPHRRVEIGGTWLAPTAQRTLANTEAKYLQLLHLFEVLAAVRVQFKTDLRNTQSQRALEKLGAIREGVLRRHMVVRDGFVRDSVYYGITDADWPSVKERLQERLSATGDTQQQRQPQQPEHGDH</sequence>
<feature type="domain" description="N-acetyltransferase" evidence="2">
    <location>
        <begin position="17"/>
        <end position="155"/>
    </location>
</feature>
<dbReference type="Proteomes" id="UP000500938">
    <property type="component" value="Chromosome"/>
</dbReference>
<protein>
    <submittedName>
        <fullName evidence="3">GNAT family N-acetyltransferase</fullName>
    </submittedName>
</protein>
<evidence type="ECO:0000256" key="1">
    <source>
        <dbReference type="SAM" id="MobiDB-lite"/>
    </source>
</evidence>
<evidence type="ECO:0000313" key="4">
    <source>
        <dbReference type="Proteomes" id="UP000500938"/>
    </source>
</evidence>
<proteinExistence type="predicted"/>
<feature type="compositionally biased region" description="Low complexity" evidence="1">
    <location>
        <begin position="203"/>
        <end position="216"/>
    </location>
</feature>
<organism evidence="3 4">
    <name type="scientific">Gemmatimonas groenlandica</name>
    <dbReference type="NCBI Taxonomy" id="2732249"/>
    <lineage>
        <taxon>Bacteria</taxon>
        <taxon>Pseudomonadati</taxon>
        <taxon>Gemmatimonadota</taxon>
        <taxon>Gemmatimonadia</taxon>
        <taxon>Gemmatimonadales</taxon>
        <taxon>Gemmatimonadaceae</taxon>
        <taxon>Gemmatimonas</taxon>
    </lineage>
</organism>
<dbReference type="EMBL" id="CP053085">
    <property type="protein sequence ID" value="QJR38245.1"/>
    <property type="molecule type" value="Genomic_DNA"/>
</dbReference>
<dbReference type="Pfam" id="PF13302">
    <property type="entry name" value="Acetyltransf_3"/>
    <property type="match status" value="1"/>
</dbReference>
<dbReference type="InterPro" id="IPR016181">
    <property type="entry name" value="Acyl_CoA_acyltransferase"/>
</dbReference>
<dbReference type="KEGG" id="ggr:HKW67_14465"/>
<evidence type="ECO:0000259" key="2">
    <source>
        <dbReference type="Pfam" id="PF13302"/>
    </source>
</evidence>
<gene>
    <name evidence="3" type="ORF">HKW67_14465</name>
</gene>
<name>A0A6M4IVN7_9BACT</name>
<evidence type="ECO:0000313" key="3">
    <source>
        <dbReference type="EMBL" id="QJR38245.1"/>
    </source>
</evidence>
<keyword evidence="3" id="KW-0808">Transferase</keyword>
<dbReference type="PANTHER" id="PTHR43610">
    <property type="entry name" value="BLL6696 PROTEIN"/>
    <property type="match status" value="1"/>
</dbReference>
<dbReference type="AlphaFoldDB" id="A0A6M4IVN7"/>
<keyword evidence="4" id="KW-1185">Reference proteome</keyword>
<dbReference type="Gene3D" id="3.40.630.30">
    <property type="match status" value="1"/>
</dbReference>
<feature type="region of interest" description="Disordered" evidence="1">
    <location>
        <begin position="191"/>
        <end position="216"/>
    </location>
</feature>
<dbReference type="PANTHER" id="PTHR43610:SF1">
    <property type="entry name" value="N-ACETYLTRANSFERASE DOMAIN-CONTAINING PROTEIN"/>
    <property type="match status" value="1"/>
</dbReference>
<accession>A0A6M4IVN7</accession>
<dbReference type="GO" id="GO:0016747">
    <property type="term" value="F:acyltransferase activity, transferring groups other than amino-acyl groups"/>
    <property type="evidence" value="ECO:0007669"/>
    <property type="project" value="InterPro"/>
</dbReference>